<dbReference type="InterPro" id="IPR014922">
    <property type="entry name" value="YdhG-like"/>
</dbReference>
<proteinExistence type="predicted"/>
<gene>
    <name evidence="2" type="ORF">IEE83_07505</name>
</gene>
<accession>A0ABR9W8E4</accession>
<sequence length="156" mass="18156">MQSSASTPQEYLDSLPDDRKSAINELRAEILKNLPEGFQEEMSYGMLGYVIPHALYPEGYHCNPSLPLPFMNIASQKNFIAVYHMGIYADEEILKWFTTEYPKHIKTKLDMGKSCLRFKKADHIPYKLIGELASKMTPQDWISIYESRYKNKRRDV</sequence>
<evidence type="ECO:0000313" key="3">
    <source>
        <dbReference type="Proteomes" id="UP000634134"/>
    </source>
</evidence>
<comment type="caution">
    <text evidence="2">The sequence shown here is derived from an EMBL/GenBank/DDBJ whole genome shotgun (WGS) entry which is preliminary data.</text>
</comment>
<dbReference type="Pfam" id="PF08818">
    <property type="entry name" value="DUF1801"/>
    <property type="match status" value="1"/>
</dbReference>
<evidence type="ECO:0000259" key="1">
    <source>
        <dbReference type="Pfam" id="PF08818"/>
    </source>
</evidence>
<dbReference type="RefSeq" id="WP_194119984.1">
    <property type="nucleotide sequence ID" value="NZ_JACYGY010000001.1"/>
</dbReference>
<dbReference type="SUPFAM" id="SSF159888">
    <property type="entry name" value="YdhG-like"/>
    <property type="match status" value="1"/>
</dbReference>
<protein>
    <submittedName>
        <fullName evidence="2">DUF1801 domain-containing protein</fullName>
    </submittedName>
</protein>
<evidence type="ECO:0000313" key="2">
    <source>
        <dbReference type="EMBL" id="MBE9461725.1"/>
    </source>
</evidence>
<dbReference type="Gene3D" id="3.90.1150.200">
    <property type="match status" value="1"/>
</dbReference>
<keyword evidence="3" id="KW-1185">Reference proteome</keyword>
<dbReference type="Proteomes" id="UP000634134">
    <property type="component" value="Unassembled WGS sequence"/>
</dbReference>
<dbReference type="EMBL" id="JACYGY010000001">
    <property type="protein sequence ID" value="MBE9461725.1"/>
    <property type="molecule type" value="Genomic_DNA"/>
</dbReference>
<reference evidence="3" key="1">
    <citation type="submission" date="2023-07" db="EMBL/GenBank/DDBJ databases">
        <title>Dyadobacter sp. nov 'subterranea' isolated from contaminted grondwater.</title>
        <authorList>
            <person name="Szabo I."/>
            <person name="Al-Omari J."/>
            <person name="Szerdahelyi S.G."/>
            <person name="Rado J."/>
        </authorList>
    </citation>
    <scope>NUCLEOTIDE SEQUENCE [LARGE SCALE GENOMIC DNA]</scope>
    <source>
        <strain evidence="3">UP-52</strain>
    </source>
</reference>
<feature type="domain" description="YdhG-like" evidence="1">
    <location>
        <begin position="19"/>
        <end position="134"/>
    </location>
</feature>
<name>A0ABR9W8E4_9BACT</name>
<organism evidence="2 3">
    <name type="scientific">Dyadobacter subterraneus</name>
    <dbReference type="NCBI Taxonomy" id="2773304"/>
    <lineage>
        <taxon>Bacteria</taxon>
        <taxon>Pseudomonadati</taxon>
        <taxon>Bacteroidota</taxon>
        <taxon>Cytophagia</taxon>
        <taxon>Cytophagales</taxon>
        <taxon>Spirosomataceae</taxon>
        <taxon>Dyadobacter</taxon>
    </lineage>
</organism>